<comment type="caution">
    <text evidence="2">The sequence shown here is derived from an EMBL/GenBank/DDBJ whole genome shotgun (WGS) entry which is preliminary data.</text>
</comment>
<keyword evidence="1" id="KW-1133">Transmembrane helix</keyword>
<organism evidence="2 3">
    <name type="scientific">Kaistia terrae</name>
    <dbReference type="NCBI Taxonomy" id="537017"/>
    <lineage>
        <taxon>Bacteria</taxon>
        <taxon>Pseudomonadati</taxon>
        <taxon>Pseudomonadota</taxon>
        <taxon>Alphaproteobacteria</taxon>
        <taxon>Hyphomicrobiales</taxon>
        <taxon>Kaistiaceae</taxon>
        <taxon>Kaistia</taxon>
    </lineage>
</organism>
<evidence type="ECO:0000256" key="1">
    <source>
        <dbReference type="SAM" id="Phobius"/>
    </source>
</evidence>
<proteinExistence type="predicted"/>
<keyword evidence="1" id="KW-0812">Transmembrane</keyword>
<feature type="transmembrane region" description="Helical" evidence="1">
    <location>
        <begin position="360"/>
        <end position="382"/>
    </location>
</feature>
<gene>
    <name evidence="2" type="ORF">ACFPP9_12085</name>
</gene>
<reference evidence="3" key="1">
    <citation type="journal article" date="2019" name="Int. J. Syst. Evol. Microbiol.">
        <title>The Global Catalogue of Microorganisms (GCM) 10K type strain sequencing project: providing services to taxonomists for standard genome sequencing and annotation.</title>
        <authorList>
            <consortium name="The Broad Institute Genomics Platform"/>
            <consortium name="The Broad Institute Genome Sequencing Center for Infectious Disease"/>
            <person name="Wu L."/>
            <person name="Ma J."/>
        </authorList>
    </citation>
    <scope>NUCLEOTIDE SEQUENCE [LARGE SCALE GENOMIC DNA]</scope>
    <source>
        <strain evidence="3">KACC 12633</strain>
    </source>
</reference>
<evidence type="ECO:0000313" key="2">
    <source>
        <dbReference type="EMBL" id="MFC5516513.1"/>
    </source>
</evidence>
<dbReference type="Proteomes" id="UP001596150">
    <property type="component" value="Unassembled WGS sequence"/>
</dbReference>
<name>A0ABW0PVM1_9HYPH</name>
<dbReference type="RefSeq" id="WP_266344236.1">
    <property type="nucleotide sequence ID" value="NZ_JAPKNH010000004.1"/>
</dbReference>
<sequence length="501" mass="54087">MSSWAKALKDGLQARAEGRSFVETVAIFQLDCVFATAADWAWLVEKRTEAAARGLTIGAHDGGEDTHVDLMNDTVDAFPLRAVIRVVKAPIVGVVRFFSAMALVASARSSPEAFEQSRAILVADLETSSTTAGLSIQQWTDLEPELGPDYAFRSPRKMVSDVSGHGLVPSNAATWVIPSATTDDLLVELKPTAARRLALCLPTDIIANGHGSVQCVFRGSRKVTTLVPPLGNELWSSEALSSALQEASHWVYCEAPDAETRHALLAAEIARGWPSSSDWSEGTGAVVSAALECARTAYRLHLHGKGVEALKLMSDLRKGLAEDAKAVSAQTASLSGNLWRDAAVAFAALVLKPASSGGTWLWLPAAAALYLAFSLLLTRSIADKAVDAIRSNEQTFRKNLYAPIVSKDEYDGLAGAGYSESFSSYRKFSNWIATAYILAIMVLMAQFISEPTMWVHLQTIVSHLETLLLVAWELLVEVEAAARTRVCDWLSQLQLQPATTK</sequence>
<protein>
    <submittedName>
        <fullName evidence="2">Uncharacterized protein</fullName>
    </submittedName>
</protein>
<dbReference type="EMBL" id="JBHSML010000003">
    <property type="protein sequence ID" value="MFC5516513.1"/>
    <property type="molecule type" value="Genomic_DNA"/>
</dbReference>
<feature type="transmembrane region" description="Helical" evidence="1">
    <location>
        <begin position="428"/>
        <end position="448"/>
    </location>
</feature>
<evidence type="ECO:0000313" key="3">
    <source>
        <dbReference type="Proteomes" id="UP001596150"/>
    </source>
</evidence>
<accession>A0ABW0PVM1</accession>
<keyword evidence="1" id="KW-0472">Membrane</keyword>
<keyword evidence="3" id="KW-1185">Reference proteome</keyword>
<feature type="transmembrane region" description="Helical" evidence="1">
    <location>
        <begin position="454"/>
        <end position="475"/>
    </location>
</feature>